<protein>
    <recommendedName>
        <fullName evidence="3">Tektin</fullName>
    </recommendedName>
</protein>
<evidence type="ECO:0000313" key="5">
    <source>
        <dbReference type="EMBL" id="CAC5381325.1"/>
    </source>
</evidence>
<evidence type="ECO:0000256" key="4">
    <source>
        <dbReference type="SAM" id="Coils"/>
    </source>
</evidence>
<dbReference type="EMBL" id="CACVKT020003048">
    <property type="protein sequence ID" value="CAC5381325.1"/>
    <property type="molecule type" value="Genomic_DNA"/>
</dbReference>
<reference evidence="5 6" key="1">
    <citation type="submission" date="2020-06" db="EMBL/GenBank/DDBJ databases">
        <authorList>
            <person name="Li R."/>
            <person name="Bekaert M."/>
        </authorList>
    </citation>
    <scope>NUCLEOTIDE SEQUENCE [LARGE SCALE GENOMIC DNA]</scope>
    <source>
        <strain evidence="6">wild</strain>
    </source>
</reference>
<comment type="similarity">
    <text evidence="1 3">Belongs to the tektin family.</text>
</comment>
<proteinExistence type="inferred from homology"/>
<feature type="coiled-coil region" evidence="4">
    <location>
        <begin position="185"/>
        <end position="215"/>
    </location>
</feature>
<evidence type="ECO:0000256" key="2">
    <source>
        <dbReference type="ARBA" id="ARBA00022490"/>
    </source>
</evidence>
<dbReference type="InterPro" id="IPR000435">
    <property type="entry name" value="Tektins"/>
</dbReference>
<keyword evidence="2" id="KW-0963">Cytoplasm</keyword>
<keyword evidence="4" id="KW-0175">Coiled coil</keyword>
<dbReference type="GO" id="GO:0060294">
    <property type="term" value="P:cilium movement involved in cell motility"/>
    <property type="evidence" value="ECO:0007669"/>
    <property type="project" value="UniProtKB-UniRule"/>
</dbReference>
<dbReference type="AlphaFoldDB" id="A0A6J8BBL7"/>
<keyword evidence="6" id="KW-1185">Reference proteome</keyword>
<dbReference type="PRINTS" id="PR00511">
    <property type="entry name" value="TEKTIN"/>
</dbReference>
<dbReference type="Pfam" id="PF03148">
    <property type="entry name" value="Tektin"/>
    <property type="match status" value="2"/>
</dbReference>
<evidence type="ECO:0000256" key="3">
    <source>
        <dbReference type="RuleBase" id="RU367040"/>
    </source>
</evidence>
<feature type="coiled-coil region" evidence="4">
    <location>
        <begin position="379"/>
        <end position="413"/>
    </location>
</feature>
<dbReference type="OrthoDB" id="9886517at2759"/>
<keyword evidence="3" id="KW-0969">Cilium</keyword>
<dbReference type="InterPro" id="IPR048256">
    <property type="entry name" value="Tektin-like"/>
</dbReference>
<comment type="subcellular location">
    <subcellularLocation>
        <location evidence="3">Cytoplasm</location>
        <location evidence="3">Cytoskeleton</location>
        <location evidence="3">Cilium axoneme</location>
    </subcellularLocation>
</comment>
<evidence type="ECO:0000256" key="1">
    <source>
        <dbReference type="ARBA" id="ARBA00007209"/>
    </source>
</evidence>
<keyword evidence="3" id="KW-0966">Cell projection</keyword>
<dbReference type="GO" id="GO:0005930">
    <property type="term" value="C:axoneme"/>
    <property type="evidence" value="ECO:0007669"/>
    <property type="project" value="UniProtKB-SubCell"/>
</dbReference>
<evidence type="ECO:0000313" key="6">
    <source>
        <dbReference type="Proteomes" id="UP000507470"/>
    </source>
</evidence>
<organism evidence="5 6">
    <name type="scientific">Mytilus coruscus</name>
    <name type="common">Sea mussel</name>
    <dbReference type="NCBI Taxonomy" id="42192"/>
    <lineage>
        <taxon>Eukaryota</taxon>
        <taxon>Metazoa</taxon>
        <taxon>Spiralia</taxon>
        <taxon>Lophotrochozoa</taxon>
        <taxon>Mollusca</taxon>
        <taxon>Bivalvia</taxon>
        <taxon>Autobranchia</taxon>
        <taxon>Pteriomorphia</taxon>
        <taxon>Mytilida</taxon>
        <taxon>Mytiloidea</taxon>
        <taxon>Mytilidae</taxon>
        <taxon>Mytilinae</taxon>
        <taxon>Mytilus</taxon>
    </lineage>
</organism>
<sequence>MSRLAYYDNPAILRTRSVTPMSGGGGEMSKILPYVTDKTISRHLGFTGRSLDLGHARSYYNPARNAVYSRYTTQDWGHSNSMNYSLSEKERSFAERLRADAWRAVKETDARTRNRQNDITKKLGERVADIAYWKSELNTEINLMEQEMVNLETAWEIFCSVQLYPFLNELYIFPGERVYDIAFWKSELNNEVNAMATEIENLKEYRRTLEKALGDTANPLHIAEECLMHREKRQGIDLVHDDVEKSLIKEVDIIKRCQARMKKVLDKAHVQLKMDRAAQHTLEIDAKDKHHAQGLDDRMQQLRNKSAGIGYHPGIESIDNTITIPDSWARFTQENIARSQRERAASERLRGEIDSCLRACANDMWNHFNSVNNSFNTRIRETTDARNKLQSHLQRTMQEIFDMENNINLLRKAIQDKEMPMKVAQTRLDERTRRINVELCNDPVMKSLQREVNEIRDSVRILKERLKASELSLARLMKTKATLEHDISVKDNSLKTDSQYCMGMRKGFPMDPKVGPVFQMPIC</sequence>
<name>A0A6J8BBL7_MYTCO</name>
<keyword evidence="3" id="KW-0282">Flagellum</keyword>
<dbReference type="PANTHER" id="PTHR19960:SF11">
    <property type="entry name" value="TEKTIN"/>
    <property type="match status" value="1"/>
</dbReference>
<dbReference type="GO" id="GO:0015630">
    <property type="term" value="C:microtubule cytoskeleton"/>
    <property type="evidence" value="ECO:0007669"/>
    <property type="project" value="UniProtKB-UniRule"/>
</dbReference>
<accession>A0A6J8BBL7</accession>
<dbReference type="PANTHER" id="PTHR19960">
    <property type="entry name" value="TEKTIN"/>
    <property type="match status" value="1"/>
</dbReference>
<gene>
    <name evidence="5" type="ORF">MCOR_17210</name>
</gene>
<feature type="coiled-coil region" evidence="4">
    <location>
        <begin position="445"/>
        <end position="479"/>
    </location>
</feature>
<dbReference type="GO" id="GO:0005634">
    <property type="term" value="C:nucleus"/>
    <property type="evidence" value="ECO:0007669"/>
    <property type="project" value="TreeGrafter"/>
</dbReference>
<dbReference type="GO" id="GO:0060271">
    <property type="term" value="P:cilium assembly"/>
    <property type="evidence" value="ECO:0007669"/>
    <property type="project" value="UniProtKB-UniRule"/>
</dbReference>
<dbReference type="Proteomes" id="UP000507470">
    <property type="component" value="Unassembled WGS sequence"/>
</dbReference>